<dbReference type="NCBIfam" id="TIGR02506">
    <property type="entry name" value="NrdE_NrdA"/>
    <property type="match status" value="1"/>
</dbReference>
<dbReference type="GO" id="GO:0004748">
    <property type="term" value="F:ribonucleoside-diphosphate reductase activity, thioredoxin disulfide as acceptor"/>
    <property type="evidence" value="ECO:0007669"/>
    <property type="project" value="UniProtKB-EC"/>
</dbReference>
<evidence type="ECO:0000256" key="5">
    <source>
        <dbReference type="ARBA" id="ARBA00022840"/>
    </source>
</evidence>
<dbReference type="PRINTS" id="PR01183">
    <property type="entry name" value="RIBORDTASEM1"/>
</dbReference>
<evidence type="ECO:0000256" key="9">
    <source>
        <dbReference type="PROSITE-ProRule" id="PRU00492"/>
    </source>
</evidence>
<dbReference type="EMBL" id="VIWO01000006">
    <property type="protein sequence ID" value="TWF39061.1"/>
    <property type="molecule type" value="Genomic_DNA"/>
</dbReference>
<dbReference type="Gene3D" id="3.20.70.20">
    <property type="match status" value="1"/>
</dbReference>
<gene>
    <name evidence="12" type="ORF">FHW36_106285</name>
</gene>
<evidence type="ECO:0000256" key="7">
    <source>
        <dbReference type="ARBA" id="ARBA00023116"/>
    </source>
</evidence>
<dbReference type="Pfam" id="PF02867">
    <property type="entry name" value="Ribonuc_red_lgC"/>
    <property type="match status" value="1"/>
</dbReference>
<dbReference type="CDD" id="cd01679">
    <property type="entry name" value="RNR_I"/>
    <property type="match status" value="1"/>
</dbReference>
<dbReference type="GO" id="GO:0009263">
    <property type="term" value="P:deoxyribonucleotide biosynthetic process"/>
    <property type="evidence" value="ECO:0007669"/>
    <property type="project" value="UniProtKB-KW"/>
</dbReference>
<dbReference type="FunFam" id="3.20.70.20:FF:000010">
    <property type="entry name" value="Ribonucleoside-diphosphate reductase"/>
    <property type="match status" value="1"/>
</dbReference>
<evidence type="ECO:0000256" key="4">
    <source>
        <dbReference type="ARBA" id="ARBA00022741"/>
    </source>
</evidence>
<evidence type="ECO:0000256" key="8">
    <source>
        <dbReference type="ARBA" id="ARBA00047754"/>
    </source>
</evidence>
<keyword evidence="3" id="KW-0021">Allosteric enzyme</keyword>
<comment type="catalytic activity">
    <reaction evidence="8 10">
        <text>a 2'-deoxyribonucleoside 5'-diphosphate + [thioredoxin]-disulfide + H2O = a ribonucleoside 5'-diphosphate + [thioredoxin]-dithiol</text>
        <dbReference type="Rhea" id="RHEA:23252"/>
        <dbReference type="Rhea" id="RHEA-COMP:10698"/>
        <dbReference type="Rhea" id="RHEA-COMP:10700"/>
        <dbReference type="ChEBI" id="CHEBI:15377"/>
        <dbReference type="ChEBI" id="CHEBI:29950"/>
        <dbReference type="ChEBI" id="CHEBI:50058"/>
        <dbReference type="ChEBI" id="CHEBI:57930"/>
        <dbReference type="ChEBI" id="CHEBI:73316"/>
        <dbReference type="EC" id="1.17.4.1"/>
    </reaction>
</comment>
<evidence type="ECO:0000256" key="3">
    <source>
        <dbReference type="ARBA" id="ARBA00022533"/>
    </source>
</evidence>
<dbReference type="Pfam" id="PF00317">
    <property type="entry name" value="Ribonuc_red_lgN"/>
    <property type="match status" value="1"/>
</dbReference>
<keyword evidence="5 9" id="KW-0067">ATP-binding</keyword>
<dbReference type="InterPro" id="IPR008926">
    <property type="entry name" value="RNR_R1-su_N"/>
</dbReference>
<evidence type="ECO:0000313" key="12">
    <source>
        <dbReference type="EMBL" id="TWF39061.1"/>
    </source>
</evidence>
<dbReference type="PROSITE" id="PS00089">
    <property type="entry name" value="RIBORED_LARGE"/>
    <property type="match status" value="1"/>
</dbReference>
<keyword evidence="7 10" id="KW-0215">Deoxyribonucleotide synthesis</keyword>
<dbReference type="Proteomes" id="UP000320811">
    <property type="component" value="Unassembled WGS sequence"/>
</dbReference>
<dbReference type="GO" id="GO:0005971">
    <property type="term" value="C:ribonucleoside-diphosphate reductase complex"/>
    <property type="evidence" value="ECO:0007669"/>
    <property type="project" value="TreeGrafter"/>
</dbReference>
<dbReference type="EC" id="1.17.4.1" evidence="2 10"/>
<organism evidence="12 13">
    <name type="scientific">Chitinophaga polysaccharea</name>
    <dbReference type="NCBI Taxonomy" id="1293035"/>
    <lineage>
        <taxon>Bacteria</taxon>
        <taxon>Pseudomonadati</taxon>
        <taxon>Bacteroidota</taxon>
        <taxon>Chitinophagia</taxon>
        <taxon>Chitinophagales</taxon>
        <taxon>Chitinophagaceae</taxon>
        <taxon>Chitinophaga</taxon>
    </lineage>
</organism>
<dbReference type="PROSITE" id="PS51161">
    <property type="entry name" value="ATP_CONE"/>
    <property type="match status" value="1"/>
</dbReference>
<dbReference type="SUPFAM" id="SSF48168">
    <property type="entry name" value="R1 subunit of ribonucleotide reductase, N-terminal domain"/>
    <property type="match status" value="1"/>
</dbReference>
<comment type="similarity">
    <text evidence="1 10">Belongs to the ribonucleoside diphosphate reductase large chain family.</text>
</comment>
<dbReference type="SUPFAM" id="SSF51998">
    <property type="entry name" value="PFL-like glycyl radical enzymes"/>
    <property type="match status" value="1"/>
</dbReference>
<comment type="caution">
    <text evidence="12">The sequence shown here is derived from an EMBL/GenBank/DDBJ whole genome shotgun (WGS) entry which is preliminary data.</text>
</comment>
<name>A0A561PLR3_9BACT</name>
<dbReference type="PANTHER" id="PTHR11573:SF6">
    <property type="entry name" value="RIBONUCLEOSIDE-DIPHOSPHATE REDUCTASE LARGE SUBUNIT"/>
    <property type="match status" value="1"/>
</dbReference>
<evidence type="ECO:0000313" key="13">
    <source>
        <dbReference type="Proteomes" id="UP000320811"/>
    </source>
</evidence>
<dbReference type="RefSeq" id="WP_145671479.1">
    <property type="nucleotide sequence ID" value="NZ_VIWO01000006.1"/>
</dbReference>
<dbReference type="GO" id="GO:0005524">
    <property type="term" value="F:ATP binding"/>
    <property type="evidence" value="ECO:0007669"/>
    <property type="project" value="UniProtKB-UniRule"/>
</dbReference>
<reference evidence="12 13" key="1">
    <citation type="submission" date="2019-06" db="EMBL/GenBank/DDBJ databases">
        <title>Sorghum-associated microbial communities from plants grown in Nebraska, USA.</title>
        <authorList>
            <person name="Schachtman D."/>
        </authorList>
    </citation>
    <scope>NUCLEOTIDE SEQUENCE [LARGE SCALE GENOMIC DNA]</scope>
    <source>
        <strain evidence="12 13">1209</strain>
    </source>
</reference>
<dbReference type="OrthoDB" id="9762933at2"/>
<dbReference type="PANTHER" id="PTHR11573">
    <property type="entry name" value="RIBONUCLEOSIDE-DIPHOSPHATE REDUCTASE LARGE CHAIN"/>
    <property type="match status" value="1"/>
</dbReference>
<keyword evidence="13" id="KW-1185">Reference proteome</keyword>
<evidence type="ECO:0000256" key="6">
    <source>
        <dbReference type="ARBA" id="ARBA00023002"/>
    </source>
</evidence>
<feature type="domain" description="ATP-cone" evidence="11">
    <location>
        <begin position="1"/>
        <end position="92"/>
    </location>
</feature>
<dbReference type="InterPro" id="IPR013509">
    <property type="entry name" value="RNR_lsu_N"/>
</dbReference>
<sequence>MFVIKRDGRKEAVKFDKITARIEKLCYGFNTEYVDAIDVAKKVIQGLYDGVTTSELDNLAAETAASLTTKHPDYALLASRIAVSNLHKNTIKSFSKTMKKLYEYIDPKTGKSAALLSDDVWEIIKKNADILDSSIIYDRDFAYDYFGFKTLERSYLLKTDGKVQERPQHMLMRVAVGIHKDDIDAAIKTYNLMSERWFTHATPTLFNAGTPKPQMSSCFLLTMQDDSIEGIYDTLKQTAKISQSAGGIGLSIHNIRATGSYISGTNGTSNGIIPMLRVFNDTARYVDQGGGKRKGAFAIYLEPWHADIFEFLDLRKNHGKEEMRARDLFYALWMPDLFMKRVESNGDWALFCPHEAPGLHDCWGEAFETLYEQYEREGRARKTVKAQDLWFAILDAQIETGNPYLLYKDAANRKSNQQNLGTIKSSNLCTEIIEYTSSDEVAVCNLASLALPRFVIDGKFDHEKLYEVTYQATLNLNKIIDHNYYPVEEARRSNMRHRPVGLGVQGLADAFILMRYPFESDEAKKLNSEIFETIYFASLSASNDLAKKDGAYETFAGSPASKGILQFDMWGVTPSSRWNWASLKASIVKDGIRNSLLLAPMPTASTSQILGNNECFEPYTSNIYTRRVLSGEFVVVNKHLLKDLVELGLWDNDMKTKIISHNGSIQNIAEIPANIKELYKTVWEIKQRNLIDMAADRGAFICQSQSLNLFVDTPTTGKLTSMHFYAWKKGLKTGMYYLRTQAAAQAVQFTVEKQGGQQIQPVVAAGSGGNQEEEIIVGAVCTMEEGCVTCSA</sequence>
<evidence type="ECO:0000256" key="10">
    <source>
        <dbReference type="RuleBase" id="RU003410"/>
    </source>
</evidence>
<evidence type="ECO:0000256" key="1">
    <source>
        <dbReference type="ARBA" id="ARBA00010406"/>
    </source>
</evidence>
<protein>
    <recommendedName>
        <fullName evidence="2 10">Ribonucleoside-diphosphate reductase</fullName>
        <ecNumber evidence="2 10">1.17.4.1</ecNumber>
    </recommendedName>
</protein>
<dbReference type="AlphaFoldDB" id="A0A561PLR3"/>
<dbReference type="UniPathway" id="UPA00326"/>
<dbReference type="InterPro" id="IPR039718">
    <property type="entry name" value="Rrm1"/>
</dbReference>
<evidence type="ECO:0000259" key="11">
    <source>
        <dbReference type="PROSITE" id="PS51161"/>
    </source>
</evidence>
<dbReference type="InterPro" id="IPR000788">
    <property type="entry name" value="RNR_lg_C"/>
</dbReference>
<dbReference type="InterPro" id="IPR005144">
    <property type="entry name" value="ATP-cone_dom"/>
</dbReference>
<proteinExistence type="inferred from homology"/>
<dbReference type="Pfam" id="PF03477">
    <property type="entry name" value="ATP-cone"/>
    <property type="match status" value="1"/>
</dbReference>
<keyword evidence="4 9" id="KW-0547">Nucleotide-binding</keyword>
<keyword evidence="6 10" id="KW-0560">Oxidoreductase</keyword>
<evidence type="ECO:0000256" key="2">
    <source>
        <dbReference type="ARBA" id="ARBA00012274"/>
    </source>
</evidence>
<accession>A0A561PLR3</accession>
<dbReference type="InterPro" id="IPR013346">
    <property type="entry name" value="NrdE_NrdA_C"/>
</dbReference>
<comment type="function">
    <text evidence="10">Provides the precursors necessary for DNA synthesis. Catalyzes the biosynthesis of deoxyribonucleotides from the corresponding ribonucleotides.</text>
</comment>